<accession>A0AAE1A7Q8</accession>
<evidence type="ECO:0000256" key="1">
    <source>
        <dbReference type="SAM" id="SignalP"/>
    </source>
</evidence>
<keyword evidence="1" id="KW-0732">Signal</keyword>
<proteinExistence type="predicted"/>
<feature type="chain" id="PRO_5041942761" evidence="1">
    <location>
        <begin position="18"/>
        <end position="429"/>
    </location>
</feature>
<name>A0AAE1A7Q8_9GAST</name>
<gene>
    <name evidence="2" type="ORF">RRG08_028049</name>
</gene>
<keyword evidence="3" id="KW-1185">Reference proteome</keyword>
<evidence type="ECO:0000313" key="3">
    <source>
        <dbReference type="Proteomes" id="UP001283361"/>
    </source>
</evidence>
<comment type="caution">
    <text evidence="2">The sequence shown here is derived from an EMBL/GenBank/DDBJ whole genome shotgun (WGS) entry which is preliminary data.</text>
</comment>
<evidence type="ECO:0000313" key="2">
    <source>
        <dbReference type="EMBL" id="KAK3782553.1"/>
    </source>
</evidence>
<protein>
    <submittedName>
        <fullName evidence="2">Uncharacterized protein</fullName>
    </submittedName>
</protein>
<dbReference type="EMBL" id="JAWDGP010002497">
    <property type="protein sequence ID" value="KAK3782553.1"/>
    <property type="molecule type" value="Genomic_DNA"/>
</dbReference>
<reference evidence="2" key="1">
    <citation type="journal article" date="2023" name="G3 (Bethesda)">
        <title>A reference genome for the long-term kleptoplast-retaining sea slug Elysia crispata morphotype clarki.</title>
        <authorList>
            <person name="Eastman K.E."/>
            <person name="Pendleton A.L."/>
            <person name="Shaikh M.A."/>
            <person name="Suttiyut T."/>
            <person name="Ogas R."/>
            <person name="Tomko P."/>
            <person name="Gavelis G."/>
            <person name="Widhalm J.R."/>
            <person name="Wisecaver J.H."/>
        </authorList>
    </citation>
    <scope>NUCLEOTIDE SEQUENCE</scope>
    <source>
        <strain evidence="2">ECLA1</strain>
    </source>
</reference>
<dbReference type="Proteomes" id="UP001283361">
    <property type="component" value="Unassembled WGS sequence"/>
</dbReference>
<dbReference type="AlphaFoldDB" id="A0AAE1A7Q8"/>
<feature type="signal peptide" evidence="1">
    <location>
        <begin position="1"/>
        <end position="17"/>
    </location>
</feature>
<organism evidence="2 3">
    <name type="scientific">Elysia crispata</name>
    <name type="common">lettuce slug</name>
    <dbReference type="NCBI Taxonomy" id="231223"/>
    <lineage>
        <taxon>Eukaryota</taxon>
        <taxon>Metazoa</taxon>
        <taxon>Spiralia</taxon>
        <taxon>Lophotrochozoa</taxon>
        <taxon>Mollusca</taxon>
        <taxon>Gastropoda</taxon>
        <taxon>Heterobranchia</taxon>
        <taxon>Euthyneura</taxon>
        <taxon>Panpulmonata</taxon>
        <taxon>Sacoglossa</taxon>
        <taxon>Placobranchoidea</taxon>
        <taxon>Plakobranchidae</taxon>
        <taxon>Elysia</taxon>
    </lineage>
</organism>
<sequence>MRSFLLALALLPIFASAGMHGKPDEYFDILGTGHKDWRLAFRGTAHIQKSVYDAYRDGTGIPYVIEDGCKTIDWKAPCNNHYRNADAMNNWSNIREVLYGLVDHGMLVKVMRFKGASTNNLNWMKQNFLIESCWEDLKDARPNYFSINGYPKRHRRFFINNNYGGCDKDAGWTVVVDHPSPACPWEKNETYPYIKYVAGQKYENWNSYRIRSADAIVVFLNYYPGEPEEYHDLFHTGKKEWRLAFRGTAKVGQPVYPAYEDGTGVKYYMEDACKTVNFHLPCTSHYRNNDALNHWKNIDQVLFGIIYKGEMVKTIFFKGEHTTYMNWYEPEHLLKSCWDDLPMGPHKFFSIAGDKKLLRRFFIQRNYDGCSKDAGWMVVSDQPPTPCPWETTTIFPIIKFAAGPKVENWSKGQALDADAFVIFLKYKKL</sequence>